<evidence type="ECO:0000256" key="5">
    <source>
        <dbReference type="ARBA" id="ARBA00022723"/>
    </source>
</evidence>
<dbReference type="GO" id="GO:0046872">
    <property type="term" value="F:metal ion binding"/>
    <property type="evidence" value="ECO:0007669"/>
    <property type="project" value="UniProtKB-KW"/>
</dbReference>
<dbReference type="PANTHER" id="PTHR43020">
    <property type="entry name" value="CDK5 REGULATORY SUBUNIT-ASSOCIATED PROTEIN 1"/>
    <property type="match status" value="1"/>
</dbReference>
<dbReference type="PROSITE" id="PS51918">
    <property type="entry name" value="RADICAL_SAM"/>
    <property type="match status" value="1"/>
</dbReference>
<dbReference type="Gene3D" id="3.40.50.12160">
    <property type="entry name" value="Methylthiotransferase, N-terminal domain"/>
    <property type="match status" value="1"/>
</dbReference>
<comment type="cofactor">
    <cofactor evidence="1">
        <name>[4Fe-4S] cluster</name>
        <dbReference type="ChEBI" id="CHEBI:49883"/>
    </cofactor>
</comment>
<keyword evidence="8" id="KW-0175">Coiled coil</keyword>
<dbReference type="PANTHER" id="PTHR43020:SF2">
    <property type="entry name" value="MITOCHONDRIAL TRNA METHYLTHIOTRANSFERASE CDK5RAP1"/>
    <property type="match status" value="1"/>
</dbReference>
<dbReference type="InterPro" id="IPR038135">
    <property type="entry name" value="Methylthiotransferase_N_sf"/>
</dbReference>
<evidence type="ECO:0000256" key="6">
    <source>
        <dbReference type="ARBA" id="ARBA00023004"/>
    </source>
</evidence>
<name>A0AAD5M9C0_PYTIN</name>
<dbReference type="InterPro" id="IPR058240">
    <property type="entry name" value="rSAM_sf"/>
</dbReference>
<evidence type="ECO:0000259" key="11">
    <source>
        <dbReference type="PROSITE" id="PS51918"/>
    </source>
</evidence>
<dbReference type="SFLD" id="SFLDF00413">
    <property type="entry name" value="CDK5RAP1"/>
    <property type="match status" value="1"/>
</dbReference>
<dbReference type="FunFam" id="3.80.30.20:FF:000003">
    <property type="entry name" value="CDK5 regulatory subunit-associated protein 1"/>
    <property type="match status" value="1"/>
</dbReference>
<dbReference type="SFLD" id="SFLDS00029">
    <property type="entry name" value="Radical_SAM"/>
    <property type="match status" value="1"/>
</dbReference>
<dbReference type="CDD" id="cd01335">
    <property type="entry name" value="Radical_SAM"/>
    <property type="match status" value="1"/>
</dbReference>
<reference evidence="12" key="1">
    <citation type="submission" date="2021-12" db="EMBL/GenBank/DDBJ databases">
        <title>Prjna785345.</title>
        <authorList>
            <person name="Rujirawat T."/>
            <person name="Krajaejun T."/>
        </authorList>
    </citation>
    <scope>NUCLEOTIDE SEQUENCE</scope>
    <source>
        <strain evidence="12">Pi057C3</strain>
    </source>
</reference>
<keyword evidence="7" id="KW-0411">Iron-sulfur</keyword>
<dbReference type="InterPro" id="IPR020612">
    <property type="entry name" value="Methylthiotransferase_CS"/>
</dbReference>
<proteinExistence type="inferred from homology"/>
<dbReference type="GO" id="GO:0060255">
    <property type="term" value="P:regulation of macromolecule metabolic process"/>
    <property type="evidence" value="ECO:0007669"/>
    <property type="project" value="UniProtKB-ARBA"/>
</dbReference>
<dbReference type="GO" id="GO:0035597">
    <property type="term" value="F:tRNA-2-methylthio-N(6)-dimethylallyladenosine(37) synthase activity"/>
    <property type="evidence" value="ECO:0007669"/>
    <property type="project" value="TreeGrafter"/>
</dbReference>
<evidence type="ECO:0000256" key="4">
    <source>
        <dbReference type="ARBA" id="ARBA00022691"/>
    </source>
</evidence>
<evidence type="ECO:0000256" key="9">
    <source>
        <dbReference type="SAM" id="MobiDB-lite"/>
    </source>
</evidence>
<feature type="domain" description="Radical SAM core" evidence="11">
    <location>
        <begin position="257"/>
        <end position="514"/>
    </location>
</feature>
<protein>
    <recommendedName>
        <fullName evidence="14">CDK5 regulatory subunit-associated protein 1</fullName>
    </recommendedName>
</protein>
<evidence type="ECO:0000256" key="2">
    <source>
        <dbReference type="ARBA" id="ARBA00009815"/>
    </source>
</evidence>
<dbReference type="Proteomes" id="UP001209570">
    <property type="component" value="Unassembled WGS sequence"/>
</dbReference>
<dbReference type="GO" id="GO:0005829">
    <property type="term" value="C:cytosol"/>
    <property type="evidence" value="ECO:0007669"/>
    <property type="project" value="TreeGrafter"/>
</dbReference>
<dbReference type="FunFam" id="3.40.50.12160:FF:000003">
    <property type="entry name" value="CDK5 regulatory subunit-associated protein 1"/>
    <property type="match status" value="1"/>
</dbReference>
<evidence type="ECO:0000256" key="1">
    <source>
        <dbReference type="ARBA" id="ARBA00001966"/>
    </source>
</evidence>
<evidence type="ECO:0000256" key="8">
    <source>
        <dbReference type="SAM" id="Coils"/>
    </source>
</evidence>
<feature type="domain" description="MTTase N-terminal" evidence="10">
    <location>
        <begin position="105"/>
        <end position="229"/>
    </location>
</feature>
<dbReference type="SMART" id="SM00729">
    <property type="entry name" value="Elp3"/>
    <property type="match status" value="1"/>
</dbReference>
<keyword evidence="6" id="KW-0408">Iron</keyword>
<dbReference type="InterPro" id="IPR005839">
    <property type="entry name" value="Methylthiotransferase"/>
</dbReference>
<dbReference type="InterPro" id="IPR006463">
    <property type="entry name" value="MiaB_methiolase"/>
</dbReference>
<comment type="caution">
    <text evidence="12">The sequence shown here is derived from an EMBL/GenBank/DDBJ whole genome shotgun (WGS) entry which is preliminary data.</text>
</comment>
<evidence type="ECO:0000256" key="3">
    <source>
        <dbReference type="ARBA" id="ARBA00022485"/>
    </source>
</evidence>
<keyword evidence="4" id="KW-0949">S-adenosyl-L-methionine</keyword>
<dbReference type="GO" id="GO:0005739">
    <property type="term" value="C:mitochondrion"/>
    <property type="evidence" value="ECO:0007669"/>
    <property type="project" value="TreeGrafter"/>
</dbReference>
<dbReference type="SFLD" id="SFLDF00273">
    <property type="entry name" value="(dimethylallyl)adenosine_tRNA"/>
    <property type="match status" value="1"/>
</dbReference>
<comment type="similarity">
    <text evidence="2">Belongs to the methylthiotransferase family. MiaB subfamily.</text>
</comment>
<dbReference type="EMBL" id="JAKCXM010000004">
    <property type="protein sequence ID" value="KAJ0409396.1"/>
    <property type="molecule type" value="Genomic_DNA"/>
</dbReference>
<dbReference type="Gene3D" id="3.80.30.20">
    <property type="entry name" value="tm_1862 like domain"/>
    <property type="match status" value="1"/>
</dbReference>
<dbReference type="PROSITE" id="PS51449">
    <property type="entry name" value="MTTASE_N"/>
    <property type="match status" value="1"/>
</dbReference>
<evidence type="ECO:0000259" key="10">
    <source>
        <dbReference type="PROSITE" id="PS51449"/>
    </source>
</evidence>
<dbReference type="NCBIfam" id="TIGR00089">
    <property type="entry name" value="MiaB/RimO family radical SAM methylthiotransferase"/>
    <property type="match status" value="1"/>
</dbReference>
<keyword evidence="5" id="KW-0479">Metal-binding</keyword>
<dbReference type="InterPro" id="IPR006638">
    <property type="entry name" value="Elp3/MiaA/NifB-like_rSAM"/>
</dbReference>
<dbReference type="SFLD" id="SFLDG01082">
    <property type="entry name" value="B12-binding_domain_containing"/>
    <property type="match status" value="1"/>
</dbReference>
<evidence type="ECO:0008006" key="14">
    <source>
        <dbReference type="Google" id="ProtNLM"/>
    </source>
</evidence>
<dbReference type="GO" id="GO:0051539">
    <property type="term" value="F:4 iron, 4 sulfur cluster binding"/>
    <property type="evidence" value="ECO:0007669"/>
    <property type="project" value="UniProtKB-KW"/>
</dbReference>
<keyword evidence="13" id="KW-1185">Reference proteome</keyword>
<dbReference type="InterPro" id="IPR013848">
    <property type="entry name" value="Methylthiotransferase_N"/>
</dbReference>
<accession>A0AAD5M9C0</accession>
<evidence type="ECO:0000256" key="7">
    <source>
        <dbReference type="ARBA" id="ARBA00023014"/>
    </source>
</evidence>
<dbReference type="SFLD" id="SFLDG01061">
    <property type="entry name" value="methylthiotransferase"/>
    <property type="match status" value="1"/>
</dbReference>
<dbReference type="AlphaFoldDB" id="A0AAD5M9C0"/>
<gene>
    <name evidence="12" type="ORF">P43SY_002286</name>
</gene>
<dbReference type="SUPFAM" id="SSF102114">
    <property type="entry name" value="Radical SAM enzymes"/>
    <property type="match status" value="1"/>
</dbReference>
<feature type="coiled-coil region" evidence="8">
    <location>
        <begin position="153"/>
        <end position="184"/>
    </location>
</feature>
<dbReference type="GO" id="GO:0080090">
    <property type="term" value="P:regulation of primary metabolic process"/>
    <property type="evidence" value="ECO:0007669"/>
    <property type="project" value="UniProtKB-ARBA"/>
</dbReference>
<sequence>MLGPQRVAQRLSAATQAARLAPYALGARQHSGCSSKPQPVAVHHSRLPSSGPGLADFIRDSRGADDDAHVASASAVESEMNFPANTRVRTLEELEAAAATSAKTPSFFIETYGCQMNSADSEIVRAILLKNGYTPAHENDDADIILLNTCAIRENAETKIWNRLEQLRQLKAKLQRTKKKTHQLPTVGVLGCMAERLKTKLLESDKMVDLVVGPDAYRDIPNLVRVVRGKDSDTAAAVNVQLSLDETYADIAPVRSDPDSPSAYVSIMRGCNNMCSYCIVPFTRGRERSRDIHSIVDEVRALSDDGVKEIVLLGQNVNSYHDRKSPGAMEHGRGYVAAEGFSNMFRSRDAPGFRFVDLLDRVSAVNPEIRVRFTSPHPKDFPDDVFELMRERPNICKNIHMPAQSGNSAVLQRMRRGYTREAYLGLVENMRAKLPGVAISSDFISGFCGETEGEHEDTLSLLRSVCYDHAFMFAYSVRARTHAAHRMQDDVPQDVKLRRLQEVIATFGDVVTQKNLIEDSDRLHVVLVQGAARRSKDDRPMLTGLTDTNKRCVFADVPIAASLEEHRRAAGDALADSFLPLPAGSAHPQVQATRGDYVLVRIHEAGRHTLHATPIARTTLQEVHRVVPSELLGARPHDRSLLRID</sequence>
<organism evidence="12 13">
    <name type="scientific">Pythium insidiosum</name>
    <name type="common">Pythiosis disease agent</name>
    <dbReference type="NCBI Taxonomy" id="114742"/>
    <lineage>
        <taxon>Eukaryota</taxon>
        <taxon>Sar</taxon>
        <taxon>Stramenopiles</taxon>
        <taxon>Oomycota</taxon>
        <taxon>Peronosporomycetes</taxon>
        <taxon>Pythiales</taxon>
        <taxon>Pythiaceae</taxon>
        <taxon>Pythium</taxon>
    </lineage>
</organism>
<dbReference type="InterPro" id="IPR023404">
    <property type="entry name" value="rSAM_horseshoe"/>
</dbReference>
<dbReference type="PROSITE" id="PS01278">
    <property type="entry name" value="MTTASE_RADICAL"/>
    <property type="match status" value="1"/>
</dbReference>
<keyword evidence="3" id="KW-0004">4Fe-4S</keyword>
<feature type="region of interest" description="Disordered" evidence="9">
    <location>
        <begin position="29"/>
        <end position="52"/>
    </location>
</feature>
<dbReference type="Pfam" id="PF00919">
    <property type="entry name" value="UPF0004"/>
    <property type="match status" value="1"/>
</dbReference>
<evidence type="ECO:0000313" key="12">
    <source>
        <dbReference type="EMBL" id="KAJ0409396.1"/>
    </source>
</evidence>
<dbReference type="Pfam" id="PF04055">
    <property type="entry name" value="Radical_SAM"/>
    <property type="match status" value="1"/>
</dbReference>
<evidence type="ECO:0000313" key="13">
    <source>
        <dbReference type="Proteomes" id="UP001209570"/>
    </source>
</evidence>
<dbReference type="InterPro" id="IPR007197">
    <property type="entry name" value="rSAM"/>
</dbReference>